<evidence type="ECO:0000313" key="8">
    <source>
        <dbReference type="EMBL" id="SUY47548.1"/>
    </source>
</evidence>
<comment type="subcellular location">
    <subcellularLocation>
        <location evidence="1">Cell membrane</location>
        <topology evidence="1">Multi-pass membrane protein</topology>
    </subcellularLocation>
</comment>
<dbReference type="InterPro" id="IPR013525">
    <property type="entry name" value="ABC2_TM"/>
</dbReference>
<evidence type="ECO:0000256" key="4">
    <source>
        <dbReference type="ARBA" id="ARBA00022989"/>
    </source>
</evidence>
<protein>
    <submittedName>
        <fullName evidence="8">ABC transporter permease/ATP-binding protein</fullName>
    </submittedName>
</protein>
<dbReference type="Pfam" id="PF12698">
    <property type="entry name" value="ABC2_membrane_3"/>
    <property type="match status" value="1"/>
</dbReference>
<dbReference type="InterPro" id="IPR051449">
    <property type="entry name" value="ABC-2_transporter_component"/>
</dbReference>
<feature type="transmembrane region" description="Helical" evidence="6">
    <location>
        <begin position="21"/>
        <end position="39"/>
    </location>
</feature>
<feature type="transmembrane region" description="Helical" evidence="6">
    <location>
        <begin position="351"/>
        <end position="369"/>
    </location>
</feature>
<proteinExistence type="predicted"/>
<dbReference type="NCBIfam" id="NF038293">
    <property type="entry name" value="permease_SagG"/>
    <property type="match status" value="1"/>
</dbReference>
<dbReference type="GO" id="GO:0005524">
    <property type="term" value="F:ATP binding"/>
    <property type="evidence" value="ECO:0007669"/>
    <property type="project" value="UniProtKB-KW"/>
</dbReference>
<name>A0A381J9Z1_9CLOT</name>
<dbReference type="AlphaFoldDB" id="A0A381J9Z1"/>
<dbReference type="OrthoDB" id="1864035at2"/>
<gene>
    <name evidence="8" type="primary">sagH</name>
    <name evidence="8" type="ORF">NCTC9836_01882</name>
</gene>
<dbReference type="PANTHER" id="PTHR30294:SF48">
    <property type="entry name" value="LINEARMYCIN RESISTANCE PERMEASE PROTEIN LNRM"/>
    <property type="match status" value="1"/>
</dbReference>
<feature type="domain" description="ABC-2 type transporter transmembrane" evidence="7">
    <location>
        <begin position="19"/>
        <end position="367"/>
    </location>
</feature>
<accession>A0A381J9Z1</accession>
<keyword evidence="3 6" id="KW-0812">Transmembrane</keyword>
<evidence type="ECO:0000256" key="6">
    <source>
        <dbReference type="SAM" id="Phobius"/>
    </source>
</evidence>
<evidence type="ECO:0000256" key="1">
    <source>
        <dbReference type="ARBA" id="ARBA00004651"/>
    </source>
</evidence>
<keyword evidence="8" id="KW-0067">ATP-binding</keyword>
<feature type="transmembrane region" description="Helical" evidence="6">
    <location>
        <begin position="259"/>
        <end position="285"/>
    </location>
</feature>
<dbReference type="GO" id="GO:0005886">
    <property type="term" value="C:plasma membrane"/>
    <property type="evidence" value="ECO:0007669"/>
    <property type="project" value="UniProtKB-SubCell"/>
</dbReference>
<evidence type="ECO:0000259" key="7">
    <source>
        <dbReference type="Pfam" id="PF12698"/>
    </source>
</evidence>
<keyword evidence="8" id="KW-0547">Nucleotide-binding</keyword>
<evidence type="ECO:0000256" key="5">
    <source>
        <dbReference type="ARBA" id="ARBA00023136"/>
    </source>
</evidence>
<evidence type="ECO:0000313" key="9">
    <source>
        <dbReference type="Proteomes" id="UP000254664"/>
    </source>
</evidence>
<sequence>MILLNIIIKEIKHIIRDKKSMFMMTIFPIIMILILGSALSQSFSASDSISKVKVLYLIKDELKVGEEFEKFGKEIEKNMDVIFIKIDNEDEAKESIKNGKVDCYIKVDTEDTIELNSNNIRDFNATLVESLVNTFVEKYNLLEEVYIDNPLAIEKITEDSGELNFVKIQSVANNKMPRSIDYYAISMFTMTILYGCSTGIMSMLRENVTKTKNRIYVSSASRLQFMIGKVVGGTIATSFQVIMVFLCSKYIIGSNWGDNIWVVLLVSFTMVIMSVCIGVGSSYIFRNPSTASIITNILIPLMVFLGGGYIPLNAFNNNLLNSLSKISPIRWTNKSIFQIIYENNFSTVGKAISINLITALVFIVIPILFSKRGGKISGKYI</sequence>
<organism evidence="8 9">
    <name type="scientific">Clostridium putrefaciens</name>
    <dbReference type="NCBI Taxonomy" id="99675"/>
    <lineage>
        <taxon>Bacteria</taxon>
        <taxon>Bacillati</taxon>
        <taxon>Bacillota</taxon>
        <taxon>Clostridia</taxon>
        <taxon>Eubacteriales</taxon>
        <taxon>Clostridiaceae</taxon>
        <taxon>Clostridium</taxon>
    </lineage>
</organism>
<feature type="transmembrane region" description="Helical" evidence="6">
    <location>
        <begin position="225"/>
        <end position="253"/>
    </location>
</feature>
<dbReference type="RefSeq" id="WP_115641498.1">
    <property type="nucleotide sequence ID" value="NZ_UFWZ01000001.1"/>
</dbReference>
<dbReference type="EMBL" id="UFWZ01000001">
    <property type="protein sequence ID" value="SUY47548.1"/>
    <property type="molecule type" value="Genomic_DNA"/>
</dbReference>
<keyword evidence="4 6" id="KW-1133">Transmembrane helix</keyword>
<dbReference type="GO" id="GO:0140359">
    <property type="term" value="F:ABC-type transporter activity"/>
    <property type="evidence" value="ECO:0007669"/>
    <property type="project" value="InterPro"/>
</dbReference>
<evidence type="ECO:0000256" key="3">
    <source>
        <dbReference type="ARBA" id="ARBA00022692"/>
    </source>
</evidence>
<keyword evidence="2" id="KW-1003">Cell membrane</keyword>
<keyword evidence="9" id="KW-1185">Reference proteome</keyword>
<reference evidence="8 9" key="1">
    <citation type="submission" date="2018-06" db="EMBL/GenBank/DDBJ databases">
        <authorList>
            <consortium name="Pathogen Informatics"/>
            <person name="Doyle S."/>
        </authorList>
    </citation>
    <scope>NUCLEOTIDE SEQUENCE [LARGE SCALE GENOMIC DNA]</scope>
    <source>
        <strain evidence="8 9">NCTC9836</strain>
    </source>
</reference>
<feature type="transmembrane region" description="Helical" evidence="6">
    <location>
        <begin position="297"/>
        <end position="315"/>
    </location>
</feature>
<keyword evidence="5 6" id="KW-0472">Membrane</keyword>
<dbReference type="Proteomes" id="UP000254664">
    <property type="component" value="Unassembled WGS sequence"/>
</dbReference>
<dbReference type="PANTHER" id="PTHR30294">
    <property type="entry name" value="MEMBRANE COMPONENT OF ABC TRANSPORTER YHHJ-RELATED"/>
    <property type="match status" value="1"/>
</dbReference>
<evidence type="ECO:0000256" key="2">
    <source>
        <dbReference type="ARBA" id="ARBA00022475"/>
    </source>
</evidence>
<feature type="transmembrane region" description="Helical" evidence="6">
    <location>
        <begin position="182"/>
        <end position="204"/>
    </location>
</feature>